<dbReference type="Proteomes" id="UP000293568">
    <property type="component" value="Chromosome"/>
</dbReference>
<dbReference type="PANTHER" id="PTHR40040">
    <property type="entry name" value="SMALL HYDROPHOBIC PROTEIN-RELATED"/>
    <property type="match status" value="1"/>
</dbReference>
<feature type="transmembrane region" description="Helical" evidence="1">
    <location>
        <begin position="107"/>
        <end position="127"/>
    </location>
</feature>
<dbReference type="PANTHER" id="PTHR40040:SF1">
    <property type="entry name" value="MEMBRANE PROTEIN"/>
    <property type="match status" value="1"/>
</dbReference>
<name>A0A4P6ETP8_9BACL</name>
<organism evidence="2 3">
    <name type="scientific">Paenibacillus protaetiae</name>
    <dbReference type="NCBI Taxonomy" id="2509456"/>
    <lineage>
        <taxon>Bacteria</taxon>
        <taxon>Bacillati</taxon>
        <taxon>Bacillota</taxon>
        <taxon>Bacilli</taxon>
        <taxon>Bacillales</taxon>
        <taxon>Paenibacillaceae</taxon>
        <taxon>Paenibacillus</taxon>
    </lineage>
</organism>
<evidence type="ECO:0000313" key="3">
    <source>
        <dbReference type="Proteomes" id="UP000293568"/>
    </source>
</evidence>
<keyword evidence="1" id="KW-0812">Transmembrane</keyword>
<sequence>MMDVHRYEDEGKDKQNREQHLKELNRDFNEEMGADFAAGGYAHRARTEQSSDDSPISRPAGYSLGWVALVFAAVSWFVWPVLLGITSAVLGFIAYTQGARRMGAWSMAIGLIAAAVYLVIIPFYYAVT</sequence>
<dbReference type="AlphaFoldDB" id="A0A4P6ETP8"/>
<dbReference type="InterPro" id="IPR055338">
    <property type="entry name" value="YqfX-like"/>
</dbReference>
<feature type="transmembrane region" description="Helical" evidence="1">
    <location>
        <begin position="64"/>
        <end position="95"/>
    </location>
</feature>
<evidence type="ECO:0000256" key="1">
    <source>
        <dbReference type="SAM" id="Phobius"/>
    </source>
</evidence>
<evidence type="ECO:0000313" key="2">
    <source>
        <dbReference type="EMBL" id="QAY66284.1"/>
    </source>
</evidence>
<gene>
    <name evidence="2" type="ORF">ET464_07585</name>
</gene>
<protein>
    <submittedName>
        <fullName evidence="2">DUF4190 domain-containing protein</fullName>
    </submittedName>
</protein>
<proteinExistence type="predicted"/>
<keyword evidence="1" id="KW-0472">Membrane</keyword>
<dbReference type="OrthoDB" id="1754157at2"/>
<keyword evidence="1" id="KW-1133">Transmembrane helix</keyword>
<dbReference type="EMBL" id="CP035492">
    <property type="protein sequence ID" value="QAY66284.1"/>
    <property type="molecule type" value="Genomic_DNA"/>
</dbReference>
<dbReference type="KEGG" id="pprt:ET464_07585"/>
<accession>A0A4P6ETP8</accession>
<reference evidence="2 3" key="1">
    <citation type="submission" date="2019-01" db="EMBL/GenBank/DDBJ databases">
        <title>Genome sequencing of strain FW100M-2.</title>
        <authorList>
            <person name="Heo J."/>
            <person name="Kim S.-J."/>
            <person name="Kim J.-S."/>
            <person name="Hong S.-B."/>
            <person name="Kwon S.-W."/>
        </authorList>
    </citation>
    <scope>NUCLEOTIDE SEQUENCE [LARGE SCALE GENOMIC DNA]</scope>
    <source>
        <strain evidence="2 3">FW100M-2</strain>
    </source>
</reference>
<keyword evidence="3" id="KW-1185">Reference proteome</keyword>